<dbReference type="EMBL" id="BAAAWD010000007">
    <property type="protein sequence ID" value="GAA3008530.1"/>
    <property type="molecule type" value="Genomic_DNA"/>
</dbReference>
<keyword evidence="2" id="KW-1185">Reference proteome</keyword>
<name>A0ABN3XZ15_9ACTN</name>
<dbReference type="InterPro" id="IPR045682">
    <property type="entry name" value="DUF6193"/>
</dbReference>
<comment type="caution">
    <text evidence="1">The sequence shown here is derived from an EMBL/GenBank/DDBJ whole genome shotgun (WGS) entry which is preliminary data.</text>
</comment>
<gene>
    <name evidence="1" type="ORF">GCM10017559_33610</name>
</gene>
<dbReference type="Pfam" id="PF19692">
    <property type="entry name" value="DUF6193"/>
    <property type="match status" value="1"/>
</dbReference>
<evidence type="ECO:0000313" key="2">
    <source>
        <dbReference type="Proteomes" id="UP001499930"/>
    </source>
</evidence>
<protein>
    <submittedName>
        <fullName evidence="1">Uncharacterized protein</fullName>
    </submittedName>
</protein>
<evidence type="ECO:0000313" key="1">
    <source>
        <dbReference type="EMBL" id="GAA3008530.1"/>
    </source>
</evidence>
<dbReference type="Proteomes" id="UP001499930">
    <property type="component" value="Unassembled WGS sequence"/>
</dbReference>
<sequence>MSVQWEWVRQDAEEAPWPEYRVLVEAAYADPRLRQLFPYVSHWLLRFSTTTGSPFSPDVVCLQVGRGGYVVKASAYGPVLGETASPEEAVALAARHLPADIGPAVAGAYGK</sequence>
<accession>A0ABN3XZ15</accession>
<organism evidence="1 2">
    <name type="scientific">Streptosporangium longisporum</name>
    <dbReference type="NCBI Taxonomy" id="46187"/>
    <lineage>
        <taxon>Bacteria</taxon>
        <taxon>Bacillati</taxon>
        <taxon>Actinomycetota</taxon>
        <taxon>Actinomycetes</taxon>
        <taxon>Streptosporangiales</taxon>
        <taxon>Streptosporangiaceae</taxon>
        <taxon>Streptosporangium</taxon>
    </lineage>
</organism>
<reference evidence="1 2" key="1">
    <citation type="journal article" date="2019" name="Int. J. Syst. Evol. Microbiol.">
        <title>The Global Catalogue of Microorganisms (GCM) 10K type strain sequencing project: providing services to taxonomists for standard genome sequencing and annotation.</title>
        <authorList>
            <consortium name="The Broad Institute Genomics Platform"/>
            <consortium name="The Broad Institute Genome Sequencing Center for Infectious Disease"/>
            <person name="Wu L."/>
            <person name="Ma J."/>
        </authorList>
    </citation>
    <scope>NUCLEOTIDE SEQUENCE [LARGE SCALE GENOMIC DNA]</scope>
    <source>
        <strain evidence="1 2">JCM 3106</strain>
    </source>
</reference>
<proteinExistence type="predicted"/>